<reference evidence="1" key="1">
    <citation type="submission" date="2020-07" db="EMBL/GenBank/DDBJ databases">
        <title>The High-quality genome of the commercially important snow crab, Chionoecetes opilio.</title>
        <authorList>
            <person name="Jeong J.-H."/>
            <person name="Ryu S."/>
        </authorList>
    </citation>
    <scope>NUCLEOTIDE SEQUENCE</scope>
    <source>
        <strain evidence="1">MADBK_172401_WGS</strain>
        <tissue evidence="1">Digestive gland</tissue>
    </source>
</reference>
<dbReference type="InterPro" id="IPR012674">
    <property type="entry name" value="Calycin"/>
</dbReference>
<dbReference type="AlphaFoldDB" id="A0A8J8WCX5"/>
<sequence>MELRQEVTNLAGVTMVVGVMAAVTRFTSAHSIDFGRCNKVPGDPYFHPDELTGLWYVIEMFKTSSQCMTLTFQRTADGFVGTEVRELLMGSRVGLDHTVSNTGVFTFKYMANPALMRVRWPSVFISKPAEVTVVDTDGTHFAVLYECQSLWVFRRASAVILSRSPTLDDGVLQRIKEDLEKMNISVEHFSKINHADCKTLGEAEVNFDLNDIVGIMKQQWPRGRRARVTKAPPARSSTKH</sequence>
<dbReference type="OrthoDB" id="6359662at2759"/>
<gene>
    <name evidence="1" type="primary">Apod_2</name>
    <name evidence="1" type="ORF">GWK47_026622</name>
</gene>
<organism evidence="1 2">
    <name type="scientific">Chionoecetes opilio</name>
    <name type="common">Atlantic snow crab</name>
    <name type="synonym">Cancer opilio</name>
    <dbReference type="NCBI Taxonomy" id="41210"/>
    <lineage>
        <taxon>Eukaryota</taxon>
        <taxon>Metazoa</taxon>
        <taxon>Ecdysozoa</taxon>
        <taxon>Arthropoda</taxon>
        <taxon>Crustacea</taxon>
        <taxon>Multicrustacea</taxon>
        <taxon>Malacostraca</taxon>
        <taxon>Eumalacostraca</taxon>
        <taxon>Eucarida</taxon>
        <taxon>Decapoda</taxon>
        <taxon>Pleocyemata</taxon>
        <taxon>Brachyura</taxon>
        <taxon>Eubrachyura</taxon>
        <taxon>Majoidea</taxon>
        <taxon>Majidae</taxon>
        <taxon>Chionoecetes</taxon>
    </lineage>
</organism>
<proteinExistence type="predicted"/>
<keyword evidence="2" id="KW-1185">Reference proteome</keyword>
<protein>
    <submittedName>
        <fullName evidence="1">Apolipoprotein D</fullName>
    </submittedName>
</protein>
<dbReference type="SUPFAM" id="SSF50814">
    <property type="entry name" value="Lipocalins"/>
    <property type="match status" value="1"/>
</dbReference>
<evidence type="ECO:0000313" key="2">
    <source>
        <dbReference type="Proteomes" id="UP000770661"/>
    </source>
</evidence>
<dbReference type="GO" id="GO:0000302">
    <property type="term" value="P:response to reactive oxygen species"/>
    <property type="evidence" value="ECO:0007669"/>
    <property type="project" value="TreeGrafter"/>
</dbReference>
<dbReference type="Gene3D" id="2.40.128.20">
    <property type="match status" value="1"/>
</dbReference>
<name>A0A8J8WCX5_CHIOP</name>
<dbReference type="PANTHER" id="PTHR10612">
    <property type="entry name" value="APOLIPOPROTEIN D"/>
    <property type="match status" value="1"/>
</dbReference>
<dbReference type="GO" id="GO:0005737">
    <property type="term" value="C:cytoplasm"/>
    <property type="evidence" value="ECO:0007669"/>
    <property type="project" value="TreeGrafter"/>
</dbReference>
<accession>A0A8J8WCX5</accession>
<dbReference type="GO" id="GO:0006629">
    <property type="term" value="P:lipid metabolic process"/>
    <property type="evidence" value="ECO:0007669"/>
    <property type="project" value="TreeGrafter"/>
</dbReference>
<comment type="caution">
    <text evidence="1">The sequence shown here is derived from an EMBL/GenBank/DDBJ whole genome shotgun (WGS) entry which is preliminary data.</text>
</comment>
<dbReference type="PANTHER" id="PTHR10612:SF49">
    <property type="entry name" value="APOLIPOPROTEIN D-LIKE PROTEIN"/>
    <property type="match status" value="1"/>
</dbReference>
<dbReference type="EMBL" id="JACEEZ010025913">
    <property type="protein sequence ID" value="KAG0696234.1"/>
    <property type="molecule type" value="Genomic_DNA"/>
</dbReference>
<dbReference type="Proteomes" id="UP000770661">
    <property type="component" value="Unassembled WGS sequence"/>
</dbReference>
<evidence type="ECO:0000313" key="1">
    <source>
        <dbReference type="EMBL" id="KAG0696234.1"/>
    </source>
</evidence>